<proteinExistence type="inferred from homology"/>
<dbReference type="GO" id="GO:0051301">
    <property type="term" value="P:cell division"/>
    <property type="evidence" value="ECO:0007669"/>
    <property type="project" value="UniProtKB-KW"/>
</dbReference>
<comment type="subcellular location">
    <subcellularLocation>
        <location evidence="1">Cell outer membrane</location>
    </subcellularLocation>
</comment>
<dbReference type="PANTHER" id="PTHR30329">
    <property type="entry name" value="STATOR ELEMENT OF FLAGELLAR MOTOR COMPLEX"/>
    <property type="match status" value="1"/>
</dbReference>
<evidence type="ECO:0000313" key="11">
    <source>
        <dbReference type="EMBL" id="QEA04881.1"/>
    </source>
</evidence>
<keyword evidence="4" id="KW-0472">Membrane</keyword>
<evidence type="ECO:0000256" key="4">
    <source>
        <dbReference type="ARBA" id="ARBA00023136"/>
    </source>
</evidence>
<evidence type="ECO:0000256" key="3">
    <source>
        <dbReference type="ARBA" id="ARBA00022729"/>
    </source>
</evidence>
<keyword evidence="6" id="KW-0998">Cell outer membrane</keyword>
<dbReference type="InterPro" id="IPR006664">
    <property type="entry name" value="OMP_bac"/>
</dbReference>
<accession>A0A5B8R8N0</accession>
<dbReference type="PROSITE" id="PS51257">
    <property type="entry name" value="PROKAR_LIPOPROTEIN"/>
    <property type="match status" value="1"/>
</dbReference>
<evidence type="ECO:0000256" key="8">
    <source>
        <dbReference type="ARBA" id="ARBA00023306"/>
    </source>
</evidence>
<protein>
    <submittedName>
        <fullName evidence="11">Peptidoglycan-associated lipoprotein</fullName>
    </submittedName>
</protein>
<dbReference type="PROSITE" id="PS51123">
    <property type="entry name" value="OMPA_2"/>
    <property type="match status" value="1"/>
</dbReference>
<dbReference type="AlphaFoldDB" id="A0A5B8R8N0"/>
<evidence type="ECO:0000256" key="7">
    <source>
        <dbReference type="ARBA" id="ARBA00023288"/>
    </source>
</evidence>
<keyword evidence="5" id="KW-0564">Palmitate</keyword>
<keyword evidence="7 11" id="KW-0449">Lipoprotein</keyword>
<sequence length="191" mass="19839">MKHPIRWLSIIVIALALSGCATTDQGGGAAGGQEGQAAGAQGSETAGATGSGDMEGGGVEASGAQGSGGFTSADLEDPSSPLSERVFYFPFDSSQIAPEDVETLTKHAQYLSTHPEVSVSIEGHTDERGSREYNLALGERRAQAVADVLTLNGAAGDQLSVVSYGEEKPAATGHNEEAWSQNRRVELVYER</sequence>
<dbReference type="SUPFAM" id="SSF103088">
    <property type="entry name" value="OmpA-like"/>
    <property type="match status" value="1"/>
</dbReference>
<organism evidence="11">
    <name type="scientific">uncultured organism</name>
    <dbReference type="NCBI Taxonomy" id="155900"/>
    <lineage>
        <taxon>unclassified sequences</taxon>
        <taxon>environmental samples</taxon>
    </lineage>
</organism>
<keyword evidence="2" id="KW-0132">Cell division</keyword>
<feature type="compositionally biased region" description="Low complexity" evidence="9">
    <location>
        <begin position="35"/>
        <end position="48"/>
    </location>
</feature>
<dbReference type="CDD" id="cd07185">
    <property type="entry name" value="OmpA_C-like"/>
    <property type="match status" value="1"/>
</dbReference>
<feature type="compositionally biased region" description="Gly residues" evidence="9">
    <location>
        <begin position="25"/>
        <end position="34"/>
    </location>
</feature>
<dbReference type="InterPro" id="IPR039001">
    <property type="entry name" value="Pal"/>
</dbReference>
<keyword evidence="8" id="KW-0131">Cell cycle</keyword>
<evidence type="ECO:0000256" key="2">
    <source>
        <dbReference type="ARBA" id="ARBA00022618"/>
    </source>
</evidence>
<dbReference type="PRINTS" id="PR01021">
    <property type="entry name" value="OMPADOMAIN"/>
</dbReference>
<evidence type="ECO:0000256" key="9">
    <source>
        <dbReference type="SAM" id="MobiDB-lite"/>
    </source>
</evidence>
<dbReference type="Pfam" id="PF00691">
    <property type="entry name" value="OmpA"/>
    <property type="match status" value="1"/>
</dbReference>
<dbReference type="EMBL" id="MN079091">
    <property type="protein sequence ID" value="QEA04881.1"/>
    <property type="molecule type" value="Genomic_DNA"/>
</dbReference>
<feature type="compositionally biased region" description="Gly residues" evidence="9">
    <location>
        <begin position="49"/>
        <end position="69"/>
    </location>
</feature>
<reference evidence="11" key="1">
    <citation type="submission" date="2019-06" db="EMBL/GenBank/DDBJ databases">
        <authorList>
            <person name="Murdoch R.W."/>
            <person name="Fathepure B."/>
        </authorList>
    </citation>
    <scope>NUCLEOTIDE SEQUENCE</scope>
</reference>
<gene>
    <name evidence="11" type="primary">pal</name>
    <name evidence="11" type="ORF">KBTEX_01199</name>
</gene>
<feature type="region of interest" description="Disordered" evidence="9">
    <location>
        <begin position="23"/>
        <end position="78"/>
    </location>
</feature>
<evidence type="ECO:0000259" key="10">
    <source>
        <dbReference type="PROSITE" id="PS51123"/>
    </source>
</evidence>
<dbReference type="HAMAP" id="MF_02204">
    <property type="entry name" value="Pal"/>
    <property type="match status" value="1"/>
</dbReference>
<keyword evidence="3" id="KW-0732">Signal</keyword>
<dbReference type="NCBIfam" id="TIGR02802">
    <property type="entry name" value="Pal_lipo"/>
    <property type="match status" value="1"/>
</dbReference>
<evidence type="ECO:0000256" key="5">
    <source>
        <dbReference type="ARBA" id="ARBA00023139"/>
    </source>
</evidence>
<evidence type="ECO:0000256" key="1">
    <source>
        <dbReference type="ARBA" id="ARBA00004442"/>
    </source>
</evidence>
<evidence type="ECO:0000256" key="6">
    <source>
        <dbReference type="ARBA" id="ARBA00023237"/>
    </source>
</evidence>
<dbReference type="InterPro" id="IPR014169">
    <property type="entry name" value="Pal_lipo_C"/>
</dbReference>
<dbReference type="Gene3D" id="3.30.1330.60">
    <property type="entry name" value="OmpA-like domain"/>
    <property type="match status" value="1"/>
</dbReference>
<dbReference type="GO" id="GO:0016020">
    <property type="term" value="C:membrane"/>
    <property type="evidence" value="ECO:0007669"/>
    <property type="project" value="InterPro"/>
</dbReference>
<name>A0A5B8R8N0_9ZZZZ</name>
<dbReference type="InterPro" id="IPR036737">
    <property type="entry name" value="OmpA-like_sf"/>
</dbReference>
<dbReference type="InterPro" id="IPR050330">
    <property type="entry name" value="Bact_OuterMem_StrucFunc"/>
</dbReference>
<dbReference type="PANTHER" id="PTHR30329:SF21">
    <property type="entry name" value="LIPOPROTEIN YIAD-RELATED"/>
    <property type="match status" value="1"/>
</dbReference>
<dbReference type="InterPro" id="IPR006665">
    <property type="entry name" value="OmpA-like"/>
</dbReference>
<feature type="domain" description="OmpA-like" evidence="10">
    <location>
        <begin position="76"/>
        <end position="191"/>
    </location>
</feature>